<dbReference type="PANTHER" id="PTHR20961">
    <property type="entry name" value="GLYCOSYLTRANSFERASE"/>
    <property type="match status" value="1"/>
</dbReference>
<evidence type="ECO:0000256" key="2">
    <source>
        <dbReference type="ARBA" id="ARBA00022679"/>
    </source>
</evidence>
<proteinExistence type="predicted"/>
<dbReference type="GO" id="GO:0016757">
    <property type="term" value="F:glycosyltransferase activity"/>
    <property type="evidence" value="ECO:0007669"/>
    <property type="project" value="UniProtKB-KW"/>
</dbReference>
<evidence type="ECO:0000313" key="6">
    <source>
        <dbReference type="Proteomes" id="UP000479293"/>
    </source>
</evidence>
<evidence type="ECO:0000259" key="4">
    <source>
        <dbReference type="Pfam" id="PF04577"/>
    </source>
</evidence>
<keyword evidence="1" id="KW-0328">Glycosyltransferase</keyword>
<dbReference type="Pfam" id="PF04577">
    <property type="entry name" value="Glyco_transf_61"/>
    <property type="match status" value="1"/>
</dbReference>
<dbReference type="Proteomes" id="UP000479293">
    <property type="component" value="Unassembled WGS sequence"/>
</dbReference>
<dbReference type="InterPro" id="IPR007657">
    <property type="entry name" value="Glycosyltransferase_61"/>
</dbReference>
<organism evidence="5 6">
    <name type="scientific">Salmonirosea aquatica</name>
    <dbReference type="NCBI Taxonomy" id="2654236"/>
    <lineage>
        <taxon>Bacteria</taxon>
        <taxon>Pseudomonadati</taxon>
        <taxon>Bacteroidota</taxon>
        <taxon>Cytophagia</taxon>
        <taxon>Cytophagales</taxon>
        <taxon>Spirosomataceae</taxon>
        <taxon>Salmonirosea</taxon>
    </lineage>
</organism>
<dbReference type="EMBL" id="WHLY01000002">
    <property type="protein sequence ID" value="MPR35959.1"/>
    <property type="molecule type" value="Genomic_DNA"/>
</dbReference>
<protein>
    <submittedName>
        <fullName evidence="5">DUF563 domain-containing protein</fullName>
    </submittedName>
</protein>
<keyword evidence="2" id="KW-0808">Transferase</keyword>
<name>A0A7C9BU16_9BACT</name>
<comment type="caution">
    <text evidence="5">The sequence shown here is derived from an EMBL/GenBank/DDBJ whole genome shotgun (WGS) entry which is preliminary data.</text>
</comment>
<sequence length="386" mass="43930">MIKHLLRTLKRKFRGYWLAFARLQYRMRGVAFLDAIQTESFLDGHRISSHPADTFTLPETVDLGQPTKRYYPAEQTANQTVSVWLHEASAGVAKQYPYGSIQIGRKLLCLDVNTDDFHRNLFPPIKRTALFAPTLMAPWSHYLDGAIWGGYYDFVFLVAAKLCRFKEALPESEFKAAFVSYPLFGTSYERDFLDLLGVSTGQVVDSRTTNVTFERCVLANTGHWFYPNKADIFALRKYVLAQVPPIDEPRKRIYISRSGRRRILNESAVTALLQNYGFEIIEDIPRSVTEQVRIYQNAEFIIGPHGASFSNIVWCQPGTQLFEIFAPTYTPGFFRYLAHTLGLGYSAYYHGPAGTGDWSLGLEDDIEVSIAELELCMKNWLPVATP</sequence>
<evidence type="ECO:0000256" key="3">
    <source>
        <dbReference type="ARBA" id="ARBA00023180"/>
    </source>
</evidence>
<dbReference type="AlphaFoldDB" id="A0A7C9BU16"/>
<keyword evidence="3" id="KW-0325">Glycoprotein</keyword>
<evidence type="ECO:0000256" key="1">
    <source>
        <dbReference type="ARBA" id="ARBA00022676"/>
    </source>
</evidence>
<evidence type="ECO:0000313" key="5">
    <source>
        <dbReference type="EMBL" id="MPR35959.1"/>
    </source>
</evidence>
<accession>A0A7C9BU16</accession>
<reference evidence="5 6" key="1">
    <citation type="submission" date="2019-10" db="EMBL/GenBank/DDBJ databases">
        <title>Draft Genome Sequence of Cytophagaceae sp. SJW1-29.</title>
        <authorList>
            <person name="Choi A."/>
        </authorList>
    </citation>
    <scope>NUCLEOTIDE SEQUENCE [LARGE SCALE GENOMIC DNA]</scope>
    <source>
        <strain evidence="5 6">SJW1-29</strain>
    </source>
</reference>
<dbReference type="InterPro" id="IPR049625">
    <property type="entry name" value="Glyco_transf_61_cat"/>
</dbReference>
<feature type="domain" description="Glycosyltransferase 61 catalytic" evidence="4">
    <location>
        <begin position="139"/>
        <end position="321"/>
    </location>
</feature>
<gene>
    <name evidence="5" type="ORF">GBK04_22055</name>
</gene>
<keyword evidence="6" id="KW-1185">Reference proteome</keyword>